<organism evidence="1 2">
    <name type="scientific">Devosia honganensis</name>
    <dbReference type="NCBI Taxonomy" id="1610527"/>
    <lineage>
        <taxon>Bacteria</taxon>
        <taxon>Pseudomonadati</taxon>
        <taxon>Pseudomonadota</taxon>
        <taxon>Alphaproteobacteria</taxon>
        <taxon>Hyphomicrobiales</taxon>
        <taxon>Devosiaceae</taxon>
        <taxon>Devosia</taxon>
    </lineage>
</organism>
<name>A0ABV7WYA1_9HYPH</name>
<sequence length="126" mass="14074">MSEADVLRPGLDRLVALWNERGGSLVSRRLEGALGRSFRIEELGGPVFHLQLTRERAYLGEGPGEHAPHAEITMCRSDWARVLSGEWSIIAIVLAGRAPYPKHQRRYLMQLSLVLQTLLLSEASSK</sequence>
<dbReference type="SUPFAM" id="SSF55718">
    <property type="entry name" value="SCP-like"/>
    <property type="match status" value="1"/>
</dbReference>
<keyword evidence="2" id="KW-1185">Reference proteome</keyword>
<dbReference type="RefSeq" id="WP_380095712.1">
    <property type="nucleotide sequence ID" value="NZ_JBHRYD010000001.1"/>
</dbReference>
<dbReference type="Proteomes" id="UP001595613">
    <property type="component" value="Unassembled WGS sequence"/>
</dbReference>
<comment type="caution">
    <text evidence="1">The sequence shown here is derived from an EMBL/GenBank/DDBJ whole genome shotgun (WGS) entry which is preliminary data.</text>
</comment>
<proteinExistence type="predicted"/>
<dbReference type="InterPro" id="IPR036527">
    <property type="entry name" value="SCP2_sterol-bd_dom_sf"/>
</dbReference>
<gene>
    <name evidence="1" type="ORF">ACFOOL_05760</name>
</gene>
<dbReference type="EMBL" id="JBHRYD010000001">
    <property type="protein sequence ID" value="MFC3704261.1"/>
    <property type="molecule type" value="Genomic_DNA"/>
</dbReference>
<reference evidence="2" key="1">
    <citation type="journal article" date="2019" name="Int. J. Syst. Evol. Microbiol.">
        <title>The Global Catalogue of Microorganisms (GCM) 10K type strain sequencing project: providing services to taxonomists for standard genome sequencing and annotation.</title>
        <authorList>
            <consortium name="The Broad Institute Genomics Platform"/>
            <consortium name="The Broad Institute Genome Sequencing Center for Infectious Disease"/>
            <person name="Wu L."/>
            <person name="Ma J."/>
        </authorList>
    </citation>
    <scope>NUCLEOTIDE SEQUENCE [LARGE SCALE GENOMIC DNA]</scope>
    <source>
        <strain evidence="2">KCTC 42281</strain>
    </source>
</reference>
<evidence type="ECO:0000313" key="2">
    <source>
        <dbReference type="Proteomes" id="UP001595613"/>
    </source>
</evidence>
<evidence type="ECO:0000313" key="1">
    <source>
        <dbReference type="EMBL" id="MFC3704261.1"/>
    </source>
</evidence>
<accession>A0ABV7WYA1</accession>
<protein>
    <submittedName>
        <fullName evidence="1">Uncharacterized protein</fullName>
    </submittedName>
</protein>